<dbReference type="AlphaFoldDB" id="F8LCM8"/>
<organism evidence="1">
    <name type="scientific">Waddlia chondrophila 2032/99</name>
    <dbReference type="NCBI Taxonomy" id="765953"/>
    <lineage>
        <taxon>Bacteria</taxon>
        <taxon>Pseudomonadati</taxon>
        <taxon>Chlamydiota</taxon>
        <taxon>Chlamydiia</taxon>
        <taxon>Parachlamydiales</taxon>
        <taxon>Waddliaceae</taxon>
        <taxon>Waddlia</taxon>
    </lineage>
</organism>
<gene>
    <name evidence="1" type="ORF">WCH_BT11650</name>
</gene>
<evidence type="ECO:0000313" key="1">
    <source>
        <dbReference type="EMBL" id="CCB91242.1"/>
    </source>
</evidence>
<name>F8LCM8_9BACT</name>
<sequence>MNWEKIHELADQMVENQRSHLLKLGRQIIPSLTSEDVLQPNDYPELEENPVFRYEEGILAGLQSLQMALKSLDKSA</sequence>
<reference evidence="1" key="1">
    <citation type="submission" date="2011-05" db="EMBL/GenBank/DDBJ databases">
        <title>Unity in variety -- the pan-genome of the Chlamydiae.</title>
        <authorList>
            <person name="Collingro A."/>
            <person name="Tischler P."/>
            <person name="Weinmaier T."/>
            <person name="Penz T."/>
            <person name="Heinz E."/>
            <person name="Brunham R.C."/>
            <person name="Read T.D."/>
            <person name="Bavoil P.M."/>
            <person name="Sachse K."/>
            <person name="Kahane S."/>
            <person name="Friedman M.G."/>
            <person name="Rattei T."/>
            <person name="Myers G.S.A."/>
            <person name="Horn M."/>
        </authorList>
    </citation>
    <scope>NUCLEOTIDE SEQUENCE</scope>
    <source>
        <strain evidence="1">2032/99</strain>
    </source>
</reference>
<proteinExistence type="predicted"/>
<protein>
    <submittedName>
        <fullName evidence="1">Uncharacterized protein</fullName>
    </submittedName>
</protein>
<accession>F8LCM8</accession>
<dbReference type="EMBL" id="FR872651">
    <property type="protein sequence ID" value="CCB91242.1"/>
    <property type="molecule type" value="Genomic_DNA"/>
</dbReference>